<dbReference type="InterPro" id="IPR013805">
    <property type="entry name" value="GrpE_CC"/>
</dbReference>
<comment type="subunit">
    <text evidence="3 10">Homodimer.</text>
</comment>
<evidence type="ECO:0000256" key="13">
    <source>
        <dbReference type="SAM" id="MobiDB-lite"/>
    </source>
</evidence>
<keyword evidence="4 10" id="KW-0963">Cytoplasm</keyword>
<evidence type="ECO:0000256" key="4">
    <source>
        <dbReference type="ARBA" id="ARBA00022490"/>
    </source>
</evidence>
<evidence type="ECO:0000256" key="8">
    <source>
        <dbReference type="ARBA" id="ARBA00072274"/>
    </source>
</evidence>
<keyword evidence="6 10" id="KW-0143">Chaperone</keyword>
<sequence>MMKKNDNVNEKCGQEHQEEVDFEENSEEKYEQEQNVTYEELQNQFNDLVTEKEKLTEERDQYLNQLRRLQADFDNYKRRVSKEWDKKSLEKAEEVVGDILGVLDNFERALQNASEDVDEQYQQGVKMIYDQLYEVLKKHGLEKIDAQGETFDPNYHQAVMQVESEDHESNIVVEELQPGFLFKGRLLRPSVVKVSK</sequence>
<dbReference type="InterPro" id="IPR009012">
    <property type="entry name" value="GrpE_head"/>
</dbReference>
<dbReference type="Pfam" id="PF01025">
    <property type="entry name" value="GrpE"/>
    <property type="match status" value="1"/>
</dbReference>
<dbReference type="GO" id="GO:0000774">
    <property type="term" value="F:adenyl-nucleotide exchange factor activity"/>
    <property type="evidence" value="ECO:0007669"/>
    <property type="project" value="InterPro"/>
</dbReference>
<dbReference type="FunFam" id="2.30.22.10:FF:000001">
    <property type="entry name" value="Protein GrpE"/>
    <property type="match status" value="1"/>
</dbReference>
<evidence type="ECO:0000256" key="11">
    <source>
        <dbReference type="RuleBase" id="RU000639"/>
    </source>
</evidence>
<dbReference type="Proteomes" id="UP000214588">
    <property type="component" value="Unassembled WGS sequence"/>
</dbReference>
<evidence type="ECO:0000256" key="9">
    <source>
        <dbReference type="ARBA" id="ARBA00076414"/>
    </source>
</evidence>
<dbReference type="NCBIfam" id="NF010738">
    <property type="entry name" value="PRK14140.1"/>
    <property type="match status" value="1"/>
</dbReference>
<evidence type="ECO:0000256" key="6">
    <source>
        <dbReference type="ARBA" id="ARBA00023186"/>
    </source>
</evidence>
<gene>
    <name evidence="10" type="primary">grpE</name>
    <name evidence="14" type="ORF">CDO51_10170</name>
</gene>
<feature type="compositionally biased region" description="Basic and acidic residues" evidence="13">
    <location>
        <begin position="1"/>
        <end position="19"/>
    </location>
</feature>
<dbReference type="InterPro" id="IPR000740">
    <property type="entry name" value="GrpE"/>
</dbReference>
<dbReference type="EMBL" id="NIQC01000026">
    <property type="protein sequence ID" value="OWZ83126.1"/>
    <property type="molecule type" value="Genomic_DNA"/>
</dbReference>
<evidence type="ECO:0000256" key="7">
    <source>
        <dbReference type="ARBA" id="ARBA00053401"/>
    </source>
</evidence>
<dbReference type="HAMAP" id="MF_01151">
    <property type="entry name" value="GrpE"/>
    <property type="match status" value="1"/>
</dbReference>
<dbReference type="PANTHER" id="PTHR21237:SF23">
    <property type="entry name" value="GRPE PROTEIN HOMOLOG, MITOCHONDRIAL"/>
    <property type="match status" value="1"/>
</dbReference>
<dbReference type="OrthoDB" id="9812586at2"/>
<dbReference type="Gene3D" id="3.90.20.20">
    <property type="match status" value="1"/>
</dbReference>
<comment type="caution">
    <text evidence="14">The sequence shown here is derived from an EMBL/GenBank/DDBJ whole genome shotgun (WGS) entry which is preliminary data.</text>
</comment>
<evidence type="ECO:0000256" key="1">
    <source>
        <dbReference type="ARBA" id="ARBA00004496"/>
    </source>
</evidence>
<evidence type="ECO:0000256" key="5">
    <source>
        <dbReference type="ARBA" id="ARBA00023016"/>
    </source>
</evidence>
<dbReference type="PANTHER" id="PTHR21237">
    <property type="entry name" value="GRPE PROTEIN"/>
    <property type="match status" value="1"/>
</dbReference>
<evidence type="ECO:0000313" key="14">
    <source>
        <dbReference type="EMBL" id="OWZ83126.1"/>
    </source>
</evidence>
<evidence type="ECO:0000313" key="15">
    <source>
        <dbReference type="Proteomes" id="UP000214588"/>
    </source>
</evidence>
<accession>A0A226BVV1</accession>
<comment type="similarity">
    <text evidence="2 10 12">Belongs to the GrpE family.</text>
</comment>
<dbReference type="AlphaFoldDB" id="A0A226BVV1"/>
<keyword evidence="5 10" id="KW-0346">Stress response</keyword>
<keyword evidence="15" id="KW-1185">Reference proteome</keyword>
<dbReference type="Gene3D" id="2.30.22.10">
    <property type="entry name" value="Head domain of nucleotide exchange factor GrpE"/>
    <property type="match status" value="1"/>
</dbReference>
<dbReference type="GO" id="GO:0051082">
    <property type="term" value="F:unfolded protein binding"/>
    <property type="evidence" value="ECO:0007669"/>
    <property type="project" value="TreeGrafter"/>
</dbReference>
<proteinExistence type="inferred from homology"/>
<dbReference type="GO" id="GO:0051087">
    <property type="term" value="F:protein-folding chaperone binding"/>
    <property type="evidence" value="ECO:0007669"/>
    <property type="project" value="InterPro"/>
</dbReference>
<evidence type="ECO:0000256" key="12">
    <source>
        <dbReference type="RuleBase" id="RU004478"/>
    </source>
</evidence>
<dbReference type="GO" id="GO:0042803">
    <property type="term" value="F:protein homodimerization activity"/>
    <property type="evidence" value="ECO:0007669"/>
    <property type="project" value="InterPro"/>
</dbReference>
<dbReference type="PROSITE" id="PS01071">
    <property type="entry name" value="GRPE"/>
    <property type="match status" value="1"/>
</dbReference>
<reference evidence="14 15" key="1">
    <citation type="submission" date="2017-06" db="EMBL/GenBank/DDBJ databases">
        <title>Draft Genome Sequence of Natranaerobius trueperi halophilic, alkalithermophilic bacteria from soda lakes.</title>
        <authorList>
            <person name="Zhao B."/>
        </authorList>
    </citation>
    <scope>NUCLEOTIDE SEQUENCE [LARGE SCALE GENOMIC DNA]</scope>
    <source>
        <strain evidence="14 15">DSM 18760</strain>
    </source>
</reference>
<dbReference type="GO" id="GO:0005737">
    <property type="term" value="C:cytoplasm"/>
    <property type="evidence" value="ECO:0007669"/>
    <property type="project" value="UniProtKB-SubCell"/>
</dbReference>
<evidence type="ECO:0000256" key="3">
    <source>
        <dbReference type="ARBA" id="ARBA00011738"/>
    </source>
</evidence>
<dbReference type="CDD" id="cd00446">
    <property type="entry name" value="GrpE"/>
    <property type="match status" value="1"/>
</dbReference>
<dbReference type="SUPFAM" id="SSF58014">
    <property type="entry name" value="Coiled-coil domain of nucleotide exchange factor GrpE"/>
    <property type="match status" value="1"/>
</dbReference>
<organism evidence="14 15">
    <name type="scientific">Natranaerobius trueperi</name>
    <dbReference type="NCBI Taxonomy" id="759412"/>
    <lineage>
        <taxon>Bacteria</taxon>
        <taxon>Bacillati</taxon>
        <taxon>Bacillota</taxon>
        <taxon>Clostridia</taxon>
        <taxon>Natranaerobiales</taxon>
        <taxon>Natranaerobiaceae</taxon>
        <taxon>Natranaerobius</taxon>
    </lineage>
</organism>
<dbReference type="SUPFAM" id="SSF51064">
    <property type="entry name" value="Head domain of nucleotide exchange factor GrpE"/>
    <property type="match status" value="1"/>
</dbReference>
<name>A0A226BVV1_9FIRM</name>
<evidence type="ECO:0000256" key="10">
    <source>
        <dbReference type="HAMAP-Rule" id="MF_01151"/>
    </source>
</evidence>
<comment type="function">
    <text evidence="7 10 11">Participates actively in the response to hyperosmotic and heat shock by preventing the aggregation of stress-denatured proteins, in association with DnaK and GrpE. It is the nucleotide exchange factor for DnaK and may function as a thermosensor. Unfolded proteins bind initially to DnaJ; upon interaction with the DnaJ-bound protein, DnaK hydrolyzes its bound ATP, resulting in the formation of a stable complex. GrpE releases ADP from DnaK; ATP binding to DnaK triggers the release of the substrate protein, thus completing the reaction cycle. Several rounds of ATP-dependent interactions between DnaJ, DnaK and GrpE are required for fully efficient folding.</text>
</comment>
<evidence type="ECO:0000256" key="2">
    <source>
        <dbReference type="ARBA" id="ARBA00009054"/>
    </source>
</evidence>
<dbReference type="PRINTS" id="PR00773">
    <property type="entry name" value="GRPEPROTEIN"/>
</dbReference>
<comment type="subcellular location">
    <subcellularLocation>
        <location evidence="1 10">Cytoplasm</location>
    </subcellularLocation>
</comment>
<protein>
    <recommendedName>
        <fullName evidence="8 10">Protein GrpE</fullName>
    </recommendedName>
    <alternativeName>
        <fullName evidence="9 10">HSP-70 cofactor</fullName>
    </alternativeName>
</protein>
<dbReference type="GO" id="GO:0006457">
    <property type="term" value="P:protein folding"/>
    <property type="evidence" value="ECO:0007669"/>
    <property type="project" value="InterPro"/>
</dbReference>
<feature type="region of interest" description="Disordered" evidence="13">
    <location>
        <begin position="1"/>
        <end position="35"/>
    </location>
</feature>